<dbReference type="GO" id="GO:0005524">
    <property type="term" value="F:ATP binding"/>
    <property type="evidence" value="ECO:0007669"/>
    <property type="project" value="UniProtKB-KW"/>
</dbReference>
<dbReference type="SMART" id="SM00382">
    <property type="entry name" value="AAA"/>
    <property type="match status" value="1"/>
</dbReference>
<keyword evidence="3" id="KW-0547">Nucleotide-binding</keyword>
<dbReference type="RefSeq" id="WP_092495721.1">
    <property type="nucleotide sequence ID" value="NZ_FOFG01000003.1"/>
</dbReference>
<dbReference type="GO" id="GO:0016887">
    <property type="term" value="F:ATP hydrolysis activity"/>
    <property type="evidence" value="ECO:0007669"/>
    <property type="project" value="InterPro"/>
</dbReference>
<evidence type="ECO:0000313" key="6">
    <source>
        <dbReference type="EMBL" id="SEQ22137.1"/>
    </source>
</evidence>
<keyword evidence="2" id="KW-0813">Transport</keyword>
<evidence type="ECO:0000256" key="2">
    <source>
        <dbReference type="ARBA" id="ARBA00022448"/>
    </source>
</evidence>
<gene>
    <name evidence="6" type="ORF">SAMN05216548_103103</name>
</gene>
<dbReference type="SUPFAM" id="SSF52540">
    <property type="entry name" value="P-loop containing nucleoside triphosphate hydrolases"/>
    <property type="match status" value="1"/>
</dbReference>
<proteinExistence type="inferred from homology"/>
<feature type="domain" description="ABC transporter" evidence="5">
    <location>
        <begin position="1"/>
        <end position="212"/>
    </location>
</feature>
<dbReference type="OrthoDB" id="25822at2"/>
<dbReference type="Proteomes" id="UP000199647">
    <property type="component" value="Unassembled WGS sequence"/>
</dbReference>
<evidence type="ECO:0000256" key="3">
    <source>
        <dbReference type="ARBA" id="ARBA00022741"/>
    </source>
</evidence>
<dbReference type="InterPro" id="IPR050093">
    <property type="entry name" value="ABC_SmlMolc_Importer"/>
</dbReference>
<accession>A0A1H9E944</accession>
<evidence type="ECO:0000313" key="7">
    <source>
        <dbReference type="Proteomes" id="UP000199647"/>
    </source>
</evidence>
<keyword evidence="4 6" id="KW-0067">ATP-binding</keyword>
<dbReference type="PANTHER" id="PTHR42781">
    <property type="entry name" value="SPERMIDINE/PUTRESCINE IMPORT ATP-BINDING PROTEIN POTA"/>
    <property type="match status" value="1"/>
</dbReference>
<evidence type="ECO:0000259" key="5">
    <source>
        <dbReference type="PROSITE" id="PS50893"/>
    </source>
</evidence>
<reference evidence="6 7" key="1">
    <citation type="submission" date="2016-10" db="EMBL/GenBank/DDBJ databases">
        <authorList>
            <person name="de Groot N.N."/>
        </authorList>
    </citation>
    <scope>NUCLEOTIDE SEQUENCE [LARGE SCALE GENOMIC DNA]</scope>
    <source>
        <strain evidence="6 7">A52C2</strain>
    </source>
</reference>
<dbReference type="Pfam" id="PF00005">
    <property type="entry name" value="ABC_tran"/>
    <property type="match status" value="1"/>
</dbReference>
<dbReference type="EMBL" id="FOFG01000003">
    <property type="protein sequence ID" value="SEQ22137.1"/>
    <property type="molecule type" value="Genomic_DNA"/>
</dbReference>
<dbReference type="STRING" id="1855383.SAMN05216548_103103"/>
<dbReference type="InterPro" id="IPR027417">
    <property type="entry name" value="P-loop_NTPase"/>
</dbReference>
<name>A0A1H9E944_9HYPH</name>
<evidence type="ECO:0000256" key="4">
    <source>
        <dbReference type="ARBA" id="ARBA00022840"/>
    </source>
</evidence>
<sequence>MRISYTLTHPIPLKAEFTVGGFTVVLGRSGEGKTSLLRAIAGLLPASGEPFGDLAPSSRPIGYVPQDLCLFPHLSVWQNVGFSLPRRGREAAATEVLARLGIGNLARRRISELSGGQQQRVAIARAIARKPELLLLDEPTSALDPITRDDLVDLLKNLVRKDGVMILAVTHDRQFATEADHVAVMDGGRIVQEGKPDALLAAPRTPIVEKLLRGRGQPAAAHLPACDRI</sequence>
<dbReference type="Gene3D" id="3.40.50.300">
    <property type="entry name" value="P-loop containing nucleotide triphosphate hydrolases"/>
    <property type="match status" value="1"/>
</dbReference>
<dbReference type="PROSITE" id="PS50893">
    <property type="entry name" value="ABC_TRANSPORTER_2"/>
    <property type="match status" value="1"/>
</dbReference>
<dbReference type="PROSITE" id="PS00211">
    <property type="entry name" value="ABC_TRANSPORTER_1"/>
    <property type="match status" value="1"/>
</dbReference>
<organism evidence="6 7">
    <name type="scientific">Faunimonas pinastri</name>
    <dbReference type="NCBI Taxonomy" id="1855383"/>
    <lineage>
        <taxon>Bacteria</taxon>
        <taxon>Pseudomonadati</taxon>
        <taxon>Pseudomonadota</taxon>
        <taxon>Alphaproteobacteria</taxon>
        <taxon>Hyphomicrobiales</taxon>
        <taxon>Afifellaceae</taxon>
        <taxon>Faunimonas</taxon>
    </lineage>
</organism>
<dbReference type="AlphaFoldDB" id="A0A1H9E944"/>
<dbReference type="InterPro" id="IPR003593">
    <property type="entry name" value="AAA+_ATPase"/>
</dbReference>
<keyword evidence="7" id="KW-1185">Reference proteome</keyword>
<comment type="similarity">
    <text evidence="1">Belongs to the ABC transporter superfamily.</text>
</comment>
<protein>
    <submittedName>
        <fullName evidence="6">Molybdate transport system ATP-binding protein/molybdate/tungstate transport system ATP-binding protein</fullName>
    </submittedName>
</protein>
<dbReference type="PANTHER" id="PTHR42781:SF4">
    <property type="entry name" value="SPERMIDINE_PUTRESCINE IMPORT ATP-BINDING PROTEIN POTA"/>
    <property type="match status" value="1"/>
</dbReference>
<dbReference type="InterPro" id="IPR017871">
    <property type="entry name" value="ABC_transporter-like_CS"/>
</dbReference>
<dbReference type="InterPro" id="IPR003439">
    <property type="entry name" value="ABC_transporter-like_ATP-bd"/>
</dbReference>
<evidence type="ECO:0000256" key="1">
    <source>
        <dbReference type="ARBA" id="ARBA00005417"/>
    </source>
</evidence>